<feature type="compositionally biased region" description="Basic and acidic residues" evidence="1">
    <location>
        <begin position="162"/>
        <end position="172"/>
    </location>
</feature>
<accession>A0A9N8HSK9</accession>
<sequence>MTKKTLVKGAQAATRATGGKWLLKRGPRQNVDRTQRRLKRKLDKPMNGMKKGGKRGQDEDEEKYAAGPQESSADPGFLKEVTSMDEYFEPFFDRSPSADVPPFMGEDGNMFSRDQPSIAPGTGRPPAGAPAVIMAPSADFAPSLMTPTDGMPSFGEPTVDPDIAKPEEEKPSPGEATKAPATLSPVYPPSFFGPTPPKTPTVHPPSFFAPRPTPRPTPSWPTAAPTRRTNQPETRKPHSLSKRPTSAPTVTLRPTNVPTESSMPTGTPSLAPSAAPTTSVPTQLPTMSASTRTPTGVPTSSPTTASSTAPPTSVETSELQDVCVADDNGDFGSSIAPQSEEVVYRFQVETTSTITADDLNDSILPLVERDISDVLVPPLFFEDGECVERPLSTTIIRRHGKPVMMVQGVADETKTDKSIAQKWALTWFTSNLAPLDAKKAKSLDSKKDKGGHPRTLLERSLQNASFPFNDTLLPNGTLPPETMLPMIGENEVVGLTAAPADQVIRGRLQNACPSPVTGLGPDGQPLTCWVVEGIVTLYGFGNLTWVGDVVQSTLNAAMTSGTFDNGTVSDDLLFVRYIAPGTVLSTTPDDATRSVEEEDSGTPTWAWILIGLGVAGFVAAVGLLAYQNNQGSEGSARGDDPEVDSLAGGDNFRDEPPEPAPVPAPAPASYDFPDETAV</sequence>
<evidence type="ECO:0000313" key="3">
    <source>
        <dbReference type="EMBL" id="CAB9525848.1"/>
    </source>
</evidence>
<feature type="compositionally biased region" description="Low complexity" evidence="1">
    <location>
        <begin position="220"/>
        <end position="229"/>
    </location>
</feature>
<name>A0A9N8HSK9_9STRA</name>
<dbReference type="Proteomes" id="UP001153069">
    <property type="component" value="Unassembled WGS sequence"/>
</dbReference>
<evidence type="ECO:0000256" key="2">
    <source>
        <dbReference type="SAM" id="Phobius"/>
    </source>
</evidence>
<proteinExistence type="predicted"/>
<feature type="compositionally biased region" description="Polar residues" evidence="1">
    <location>
        <begin position="242"/>
        <end position="289"/>
    </location>
</feature>
<dbReference type="EMBL" id="CAICTM010001735">
    <property type="protein sequence ID" value="CAB9525848.1"/>
    <property type="molecule type" value="Genomic_DNA"/>
</dbReference>
<evidence type="ECO:0000256" key="1">
    <source>
        <dbReference type="SAM" id="MobiDB-lite"/>
    </source>
</evidence>
<reference evidence="3" key="1">
    <citation type="submission" date="2020-06" db="EMBL/GenBank/DDBJ databases">
        <authorList>
            <consortium name="Plant Systems Biology data submission"/>
        </authorList>
    </citation>
    <scope>NUCLEOTIDE SEQUENCE</scope>
    <source>
        <strain evidence="3">D6</strain>
    </source>
</reference>
<feature type="region of interest" description="Disordered" evidence="1">
    <location>
        <begin position="92"/>
        <end position="314"/>
    </location>
</feature>
<comment type="caution">
    <text evidence="3">The sequence shown here is derived from an EMBL/GenBank/DDBJ whole genome shotgun (WGS) entry which is preliminary data.</text>
</comment>
<evidence type="ECO:0000313" key="4">
    <source>
        <dbReference type="Proteomes" id="UP001153069"/>
    </source>
</evidence>
<feature type="transmembrane region" description="Helical" evidence="2">
    <location>
        <begin position="605"/>
        <end position="626"/>
    </location>
</feature>
<feature type="compositionally biased region" description="Low complexity" evidence="1">
    <location>
        <begin position="290"/>
        <end position="314"/>
    </location>
</feature>
<keyword evidence="2" id="KW-0812">Transmembrane</keyword>
<protein>
    <submittedName>
        <fullName evidence="3">Chromosome segregation ATPase-like protein</fullName>
    </submittedName>
</protein>
<gene>
    <name evidence="3" type="ORF">SEMRO_1737_G294430.1</name>
</gene>
<feature type="compositionally biased region" description="Pro residues" evidence="1">
    <location>
        <begin position="194"/>
        <end position="203"/>
    </location>
</feature>
<feature type="region of interest" description="Disordered" evidence="1">
    <location>
        <begin position="1"/>
        <end position="76"/>
    </location>
</feature>
<keyword evidence="4" id="KW-1185">Reference proteome</keyword>
<keyword evidence="2" id="KW-1133">Transmembrane helix</keyword>
<feature type="compositionally biased region" description="Low complexity" evidence="1">
    <location>
        <begin position="119"/>
        <end position="131"/>
    </location>
</feature>
<dbReference type="AlphaFoldDB" id="A0A9N8HSK9"/>
<organism evidence="3 4">
    <name type="scientific">Seminavis robusta</name>
    <dbReference type="NCBI Taxonomy" id="568900"/>
    <lineage>
        <taxon>Eukaryota</taxon>
        <taxon>Sar</taxon>
        <taxon>Stramenopiles</taxon>
        <taxon>Ochrophyta</taxon>
        <taxon>Bacillariophyta</taxon>
        <taxon>Bacillariophyceae</taxon>
        <taxon>Bacillariophycidae</taxon>
        <taxon>Naviculales</taxon>
        <taxon>Naviculaceae</taxon>
        <taxon>Seminavis</taxon>
    </lineage>
</organism>
<keyword evidence="2" id="KW-0472">Membrane</keyword>
<feature type="region of interest" description="Disordered" evidence="1">
    <location>
        <begin position="630"/>
        <end position="678"/>
    </location>
</feature>